<dbReference type="PATRIC" id="fig|1273125.3.peg.1582"/>
<name>R7WP17_9NOCA</name>
<dbReference type="Gene3D" id="2.30.130.40">
    <property type="entry name" value="LON domain-like"/>
    <property type="match status" value="1"/>
</dbReference>
<reference evidence="2 3" key="1">
    <citation type="journal article" date="2013" name="Genome Announc.">
        <title>Draft Genome Sequence of Rhodococcus rhodnii Strain LMG5362, a Symbiont of Rhodnius prolixus (Hemiptera, Reduviidae, Triatominae), the Principle Vector of Trypanosoma cruzi.</title>
        <authorList>
            <person name="Pachebat J.A."/>
            <person name="van Keulen G."/>
            <person name="Whitten M.M."/>
            <person name="Girdwood S."/>
            <person name="Del Sol R."/>
            <person name="Dyson P.J."/>
            <person name="Facey P.D."/>
        </authorList>
    </citation>
    <scope>NUCLEOTIDE SEQUENCE [LARGE SCALE GENOMIC DNA]</scope>
    <source>
        <strain evidence="2 3">LMG 5362</strain>
    </source>
</reference>
<accession>R7WP17</accession>
<dbReference type="PANTHER" id="PTHR46732">
    <property type="entry name" value="ATP-DEPENDENT PROTEASE LA (LON) DOMAIN PROTEIN"/>
    <property type="match status" value="1"/>
</dbReference>
<gene>
    <name evidence="2" type="ORF">Rrhod_1639</name>
</gene>
<dbReference type="Pfam" id="PF02190">
    <property type="entry name" value="LON_substr_bdg"/>
    <property type="match status" value="1"/>
</dbReference>
<dbReference type="InterPro" id="IPR015947">
    <property type="entry name" value="PUA-like_sf"/>
</dbReference>
<organism evidence="2 3">
    <name type="scientific">Rhodococcus rhodnii LMG 5362</name>
    <dbReference type="NCBI Taxonomy" id="1273125"/>
    <lineage>
        <taxon>Bacteria</taxon>
        <taxon>Bacillati</taxon>
        <taxon>Actinomycetota</taxon>
        <taxon>Actinomycetes</taxon>
        <taxon>Mycobacteriales</taxon>
        <taxon>Nocardiaceae</taxon>
        <taxon>Rhodococcus</taxon>
    </lineage>
</organism>
<comment type="caution">
    <text evidence="2">The sequence shown here is derived from an EMBL/GenBank/DDBJ whole genome shotgun (WGS) entry which is preliminary data.</text>
</comment>
<dbReference type="AlphaFoldDB" id="R7WP17"/>
<dbReference type="PANTHER" id="PTHR46732:SF8">
    <property type="entry name" value="ATP-DEPENDENT PROTEASE LA (LON) DOMAIN PROTEIN"/>
    <property type="match status" value="1"/>
</dbReference>
<sequence>MIERLPMFPLGSCFLPGQRLPLHIFEPRYARLVEDALDENPAEPTFGVVLIARGSEVGGGDERYDVGTLARIEAHVRAGDGRYELFCRTRSRIRVLEWLPDDPYPVARAEVWDDENTGTALASYEWTGLVERLDHLYGLLGRLADLTGSDVPAAPELSRFTGGLGERLYEIASYVPMGDADRQGILAAPGADERMRAVAETIENAVDMVQFRLS</sequence>
<dbReference type="SMART" id="SM00464">
    <property type="entry name" value="LON"/>
    <property type="match status" value="1"/>
</dbReference>
<evidence type="ECO:0000313" key="3">
    <source>
        <dbReference type="Proteomes" id="UP000013525"/>
    </source>
</evidence>
<dbReference type="SUPFAM" id="SSF88697">
    <property type="entry name" value="PUA domain-like"/>
    <property type="match status" value="1"/>
</dbReference>
<protein>
    <submittedName>
        <fullName evidence="2">Endopeptidase La</fullName>
    </submittedName>
</protein>
<dbReference type="Proteomes" id="UP000013525">
    <property type="component" value="Unassembled WGS sequence"/>
</dbReference>
<dbReference type="PROSITE" id="PS51787">
    <property type="entry name" value="LON_N"/>
    <property type="match status" value="1"/>
</dbReference>
<dbReference type="eggNOG" id="COG2802">
    <property type="taxonomic scope" value="Bacteria"/>
</dbReference>
<evidence type="ECO:0000259" key="1">
    <source>
        <dbReference type="PROSITE" id="PS51787"/>
    </source>
</evidence>
<dbReference type="EMBL" id="APMY01000054">
    <property type="protein sequence ID" value="EOM77020.1"/>
    <property type="molecule type" value="Genomic_DNA"/>
</dbReference>
<keyword evidence="3" id="KW-1185">Reference proteome</keyword>
<dbReference type="InterPro" id="IPR003111">
    <property type="entry name" value="Lon_prtase_N"/>
</dbReference>
<proteinExistence type="predicted"/>
<dbReference type="InterPro" id="IPR046336">
    <property type="entry name" value="Lon_prtase_N_sf"/>
</dbReference>
<feature type="domain" description="Lon N-terminal" evidence="1">
    <location>
        <begin position="2"/>
        <end position="206"/>
    </location>
</feature>
<evidence type="ECO:0000313" key="2">
    <source>
        <dbReference type="EMBL" id="EOM77020.1"/>
    </source>
</evidence>